<protein>
    <submittedName>
        <fullName evidence="1">Uncharacterized protein</fullName>
    </submittedName>
</protein>
<comment type="caution">
    <text evidence="1">The sequence shown here is derived from an EMBL/GenBank/DDBJ whole genome shotgun (WGS) entry which is preliminary data.</text>
</comment>
<keyword evidence="2" id="KW-1185">Reference proteome</keyword>
<organism evidence="1 2">
    <name type="scientific">Luteolibacter rhizosphaerae</name>
    <dbReference type="NCBI Taxonomy" id="2989719"/>
    <lineage>
        <taxon>Bacteria</taxon>
        <taxon>Pseudomonadati</taxon>
        <taxon>Verrucomicrobiota</taxon>
        <taxon>Verrucomicrobiia</taxon>
        <taxon>Verrucomicrobiales</taxon>
        <taxon>Verrucomicrobiaceae</taxon>
        <taxon>Luteolibacter</taxon>
    </lineage>
</organism>
<name>A0ABT3G5Q2_9BACT</name>
<dbReference type="EMBL" id="JAPDDR010000008">
    <property type="protein sequence ID" value="MCW1914987.1"/>
    <property type="molecule type" value="Genomic_DNA"/>
</dbReference>
<accession>A0ABT3G5Q2</accession>
<evidence type="ECO:0000313" key="1">
    <source>
        <dbReference type="EMBL" id="MCW1914987.1"/>
    </source>
</evidence>
<proteinExistence type="predicted"/>
<dbReference type="RefSeq" id="WP_264514529.1">
    <property type="nucleotide sequence ID" value="NZ_JAPDDR010000008.1"/>
</dbReference>
<sequence length="79" mass="8497">MAIPEECRNLIVAASQSFLLAIGMEDVSLLEGLSDGRRLHISVTVLPPIDEDSKGALAMKPEHYEESGMATRVRVNGGC</sequence>
<gene>
    <name evidence="1" type="ORF">OJ996_15470</name>
</gene>
<reference evidence="1" key="1">
    <citation type="submission" date="2022-10" db="EMBL/GenBank/DDBJ databases">
        <title>Luteolibacter sp. GHJ8, whole genome shotgun sequencing project.</title>
        <authorList>
            <person name="Zhao G."/>
            <person name="Shen L."/>
        </authorList>
    </citation>
    <scope>NUCLEOTIDE SEQUENCE</scope>
    <source>
        <strain evidence="1">GHJ8</strain>
    </source>
</reference>
<dbReference type="Proteomes" id="UP001165653">
    <property type="component" value="Unassembled WGS sequence"/>
</dbReference>
<evidence type="ECO:0000313" key="2">
    <source>
        <dbReference type="Proteomes" id="UP001165653"/>
    </source>
</evidence>